<dbReference type="InterPro" id="IPR013325">
    <property type="entry name" value="RNA_pol_sigma_r2"/>
</dbReference>
<reference evidence="9 10" key="1">
    <citation type="submission" date="2022-07" db="EMBL/GenBank/DDBJ databases">
        <title>Fecal culturing of patients with breast cancer.</title>
        <authorList>
            <person name="Teng N.M.Y."/>
            <person name="Kiu R."/>
            <person name="Evans R."/>
            <person name="Baker D.J."/>
            <person name="Zenner C."/>
            <person name="Robinson S.D."/>
            <person name="Hall L.J."/>
        </authorList>
    </citation>
    <scope>NUCLEOTIDE SEQUENCE [LARGE SCALE GENOMIC DNA]</scope>
    <source>
        <strain evidence="9 10">LH1063</strain>
    </source>
</reference>
<keyword evidence="10" id="KW-1185">Reference proteome</keyword>
<dbReference type="InterPro" id="IPR014284">
    <property type="entry name" value="RNA_pol_sigma-70_dom"/>
</dbReference>
<comment type="caution">
    <text evidence="9">The sequence shown here is derived from an EMBL/GenBank/DDBJ whole genome shotgun (WGS) entry which is preliminary data.</text>
</comment>
<evidence type="ECO:0000313" key="9">
    <source>
        <dbReference type="EMBL" id="MCP9612289.1"/>
    </source>
</evidence>
<dbReference type="InterPro" id="IPR036388">
    <property type="entry name" value="WH-like_DNA-bd_sf"/>
</dbReference>
<keyword evidence="2 6" id="KW-0805">Transcription regulation</keyword>
<dbReference type="InterPro" id="IPR000838">
    <property type="entry name" value="RNA_pol_sigma70_ECF_CS"/>
</dbReference>
<proteinExistence type="inferred from homology"/>
<dbReference type="Proteomes" id="UP001205603">
    <property type="component" value="Unassembled WGS sequence"/>
</dbReference>
<dbReference type="Gene3D" id="1.10.1740.10">
    <property type="match status" value="1"/>
</dbReference>
<dbReference type="Gene3D" id="1.10.10.10">
    <property type="entry name" value="Winged helix-like DNA-binding domain superfamily/Winged helix DNA-binding domain"/>
    <property type="match status" value="1"/>
</dbReference>
<dbReference type="PANTHER" id="PTHR43133:SF45">
    <property type="entry name" value="RNA POLYMERASE ECF-TYPE SIGMA FACTOR"/>
    <property type="match status" value="1"/>
</dbReference>
<accession>A0ABT1MI36</accession>
<keyword evidence="3 6" id="KW-0731">Sigma factor</keyword>
<dbReference type="InterPro" id="IPR013249">
    <property type="entry name" value="RNA_pol_sigma70_r4_t2"/>
</dbReference>
<evidence type="ECO:0000256" key="1">
    <source>
        <dbReference type="ARBA" id="ARBA00010641"/>
    </source>
</evidence>
<evidence type="ECO:0000313" key="10">
    <source>
        <dbReference type="Proteomes" id="UP001205603"/>
    </source>
</evidence>
<dbReference type="InterPro" id="IPR013324">
    <property type="entry name" value="RNA_pol_sigma_r3/r4-like"/>
</dbReference>
<dbReference type="Pfam" id="PF04542">
    <property type="entry name" value="Sigma70_r2"/>
    <property type="match status" value="1"/>
</dbReference>
<name>A0ABT1MI36_9BACT</name>
<feature type="domain" description="RNA polymerase sigma-70 region 2" evidence="7">
    <location>
        <begin position="24"/>
        <end position="90"/>
    </location>
</feature>
<feature type="domain" description="RNA polymerase sigma factor 70 region 4 type 2" evidence="8">
    <location>
        <begin position="123"/>
        <end position="175"/>
    </location>
</feature>
<dbReference type="InterPro" id="IPR039425">
    <property type="entry name" value="RNA_pol_sigma-70-like"/>
</dbReference>
<dbReference type="Pfam" id="PF08281">
    <property type="entry name" value="Sigma70_r4_2"/>
    <property type="match status" value="1"/>
</dbReference>
<evidence type="ECO:0000256" key="6">
    <source>
        <dbReference type="RuleBase" id="RU000716"/>
    </source>
</evidence>
<dbReference type="EMBL" id="JANDHW010000008">
    <property type="protein sequence ID" value="MCP9612289.1"/>
    <property type="molecule type" value="Genomic_DNA"/>
</dbReference>
<dbReference type="PROSITE" id="PS01063">
    <property type="entry name" value="SIGMA70_ECF"/>
    <property type="match status" value="1"/>
</dbReference>
<organism evidence="9 10">
    <name type="scientific">Coprobacter tertius</name>
    <dbReference type="NCBI Taxonomy" id="2944915"/>
    <lineage>
        <taxon>Bacteria</taxon>
        <taxon>Pseudomonadati</taxon>
        <taxon>Bacteroidota</taxon>
        <taxon>Bacteroidia</taxon>
        <taxon>Bacteroidales</taxon>
        <taxon>Barnesiellaceae</taxon>
        <taxon>Coprobacter</taxon>
    </lineage>
</organism>
<evidence type="ECO:0000256" key="5">
    <source>
        <dbReference type="ARBA" id="ARBA00023163"/>
    </source>
</evidence>
<evidence type="ECO:0000259" key="8">
    <source>
        <dbReference type="Pfam" id="PF08281"/>
    </source>
</evidence>
<comment type="similarity">
    <text evidence="1 6">Belongs to the sigma-70 factor family. ECF subfamily.</text>
</comment>
<dbReference type="InterPro" id="IPR007627">
    <property type="entry name" value="RNA_pol_sigma70_r2"/>
</dbReference>
<dbReference type="PANTHER" id="PTHR43133">
    <property type="entry name" value="RNA POLYMERASE ECF-TYPE SIGMA FACTO"/>
    <property type="match status" value="1"/>
</dbReference>
<evidence type="ECO:0000256" key="3">
    <source>
        <dbReference type="ARBA" id="ARBA00023082"/>
    </source>
</evidence>
<sequence>MESLDDKYLIKRITGGETDLFGCLVDRYGQRVFSLIVRVVKNREDAEELAQDTFLKAFRALSKFKGDCSFSTWIYQIAYNTAISYTRKKKYEFLTIDNLVIDDVTEEKINEVFSNEDTSQLLEELDKALKCLLPEERALVSFFYNEKIPIEQIASISGLSVSNVKTRLYRIRKKLAVIMQQFV</sequence>
<dbReference type="CDD" id="cd06171">
    <property type="entry name" value="Sigma70_r4"/>
    <property type="match status" value="1"/>
</dbReference>
<evidence type="ECO:0000259" key="7">
    <source>
        <dbReference type="Pfam" id="PF04542"/>
    </source>
</evidence>
<keyword evidence="5 6" id="KW-0804">Transcription</keyword>
<gene>
    <name evidence="9" type="ORF">NMU02_09315</name>
</gene>
<dbReference type="SUPFAM" id="SSF88946">
    <property type="entry name" value="Sigma2 domain of RNA polymerase sigma factors"/>
    <property type="match status" value="1"/>
</dbReference>
<protein>
    <recommendedName>
        <fullName evidence="6">RNA polymerase sigma factor</fullName>
    </recommendedName>
</protein>
<dbReference type="NCBIfam" id="TIGR02937">
    <property type="entry name" value="sigma70-ECF"/>
    <property type="match status" value="1"/>
</dbReference>
<evidence type="ECO:0000256" key="4">
    <source>
        <dbReference type="ARBA" id="ARBA00023125"/>
    </source>
</evidence>
<dbReference type="SUPFAM" id="SSF88659">
    <property type="entry name" value="Sigma3 and sigma4 domains of RNA polymerase sigma factors"/>
    <property type="match status" value="1"/>
</dbReference>
<keyword evidence="4 6" id="KW-0238">DNA-binding</keyword>
<dbReference type="RefSeq" id="WP_255027575.1">
    <property type="nucleotide sequence ID" value="NZ_JANDHW010000008.1"/>
</dbReference>
<evidence type="ECO:0000256" key="2">
    <source>
        <dbReference type="ARBA" id="ARBA00023015"/>
    </source>
</evidence>